<evidence type="ECO:0000256" key="3">
    <source>
        <dbReference type="ARBA" id="ARBA00023015"/>
    </source>
</evidence>
<dbReference type="Proteomes" id="UP001531129">
    <property type="component" value="Unassembled WGS sequence"/>
</dbReference>
<sequence>MDLNLLVALDALMEHRNVTRAAQNIGQSQPATSRALSKLRAVFNDDLLVRSSTGLVPTPRGERFARMLRPALHEIREIVASQSSAQKEWPSKAVLAMPDHQALVLLPRLLPQLRERAPQLDIVTDPFLAGALRRLERGEIDLAVGQIGTSPPGYLRRSLYTDRFVCLLRYDHPALAQEWTLESCAALRHAAIASNCEDGFGQIYDQLDALDVPNRDPLLVSSVLTAAVVIAATDLVLILPHRIATRIAAILSLAIVDPPMELKPYEVALIWHERCHRDPDHAWLRREIAVAAKAQPAQE</sequence>
<comment type="similarity">
    <text evidence="1">Belongs to the LysR transcriptional regulatory family.</text>
</comment>
<feature type="domain" description="HTH lysR-type" evidence="7">
    <location>
        <begin position="1"/>
        <end position="58"/>
    </location>
</feature>
<protein>
    <submittedName>
        <fullName evidence="8">LysR family transcriptional regulator</fullName>
    </submittedName>
</protein>
<dbReference type="Pfam" id="PF00126">
    <property type="entry name" value="HTH_1"/>
    <property type="match status" value="1"/>
</dbReference>
<dbReference type="PANTHER" id="PTHR30118:SF15">
    <property type="entry name" value="TRANSCRIPTIONAL REGULATORY PROTEIN"/>
    <property type="match status" value="1"/>
</dbReference>
<dbReference type="Pfam" id="PF03466">
    <property type="entry name" value="LysR_substrate"/>
    <property type="match status" value="1"/>
</dbReference>
<dbReference type="Gene3D" id="3.40.190.10">
    <property type="entry name" value="Periplasmic binding protein-like II"/>
    <property type="match status" value="2"/>
</dbReference>
<keyword evidence="5" id="KW-0010">Activator</keyword>
<evidence type="ECO:0000313" key="8">
    <source>
        <dbReference type="EMBL" id="MEI1248761.1"/>
    </source>
</evidence>
<dbReference type="PANTHER" id="PTHR30118">
    <property type="entry name" value="HTH-TYPE TRANSCRIPTIONAL REGULATOR LEUO-RELATED"/>
    <property type="match status" value="1"/>
</dbReference>
<dbReference type="InterPro" id="IPR005119">
    <property type="entry name" value="LysR_subst-bd"/>
</dbReference>
<dbReference type="InterPro" id="IPR000847">
    <property type="entry name" value="LysR_HTH_N"/>
</dbReference>
<evidence type="ECO:0000256" key="4">
    <source>
        <dbReference type="ARBA" id="ARBA00023125"/>
    </source>
</evidence>
<evidence type="ECO:0000256" key="2">
    <source>
        <dbReference type="ARBA" id="ARBA00022458"/>
    </source>
</evidence>
<reference evidence="8 9" key="1">
    <citation type="submission" date="2024-01" db="EMBL/GenBank/DDBJ databases">
        <title>Draft genome sequences of three bacterial strains isolated from Acacia saligna represent a potential new species within the genus Rhizobium.</title>
        <authorList>
            <person name="Tambong J.T."/>
            <person name="Mnasri B."/>
        </authorList>
    </citation>
    <scope>NUCLEOTIDE SEQUENCE [LARGE SCALE GENOMIC DNA]</scope>
    <source>
        <strain evidence="8 9">1AS12I</strain>
    </source>
</reference>
<comment type="caution">
    <text evidence="8">The sequence shown here is derived from an EMBL/GenBank/DDBJ whole genome shotgun (WGS) entry which is preliminary data.</text>
</comment>
<dbReference type="Gene3D" id="1.10.10.10">
    <property type="entry name" value="Winged helix-like DNA-binding domain superfamily/Winged helix DNA-binding domain"/>
    <property type="match status" value="1"/>
</dbReference>
<dbReference type="InterPro" id="IPR036390">
    <property type="entry name" value="WH_DNA-bd_sf"/>
</dbReference>
<name>A0ABU8CJF2_9HYPH</name>
<accession>A0ABU8CJF2</accession>
<keyword evidence="4" id="KW-0238">DNA-binding</keyword>
<evidence type="ECO:0000256" key="5">
    <source>
        <dbReference type="ARBA" id="ARBA00023159"/>
    </source>
</evidence>
<dbReference type="PROSITE" id="PS50931">
    <property type="entry name" value="HTH_LYSR"/>
    <property type="match status" value="1"/>
</dbReference>
<dbReference type="InterPro" id="IPR050389">
    <property type="entry name" value="LysR-type_TF"/>
</dbReference>
<organism evidence="8 9">
    <name type="scientific">Rhizobium aouanii</name>
    <dbReference type="NCBI Taxonomy" id="3118145"/>
    <lineage>
        <taxon>Bacteria</taxon>
        <taxon>Pseudomonadati</taxon>
        <taxon>Pseudomonadota</taxon>
        <taxon>Alphaproteobacteria</taxon>
        <taxon>Hyphomicrobiales</taxon>
        <taxon>Rhizobiaceae</taxon>
        <taxon>Rhizobium/Agrobacterium group</taxon>
        <taxon>Rhizobium</taxon>
    </lineage>
</organism>
<dbReference type="RefSeq" id="WP_319641408.1">
    <property type="nucleotide sequence ID" value="NZ_JBAMYB010000006.1"/>
</dbReference>
<evidence type="ECO:0000256" key="6">
    <source>
        <dbReference type="ARBA" id="ARBA00023163"/>
    </source>
</evidence>
<dbReference type="SUPFAM" id="SSF53850">
    <property type="entry name" value="Periplasmic binding protein-like II"/>
    <property type="match status" value="1"/>
</dbReference>
<keyword evidence="9" id="KW-1185">Reference proteome</keyword>
<keyword evidence="3" id="KW-0805">Transcription regulation</keyword>
<evidence type="ECO:0000256" key="1">
    <source>
        <dbReference type="ARBA" id="ARBA00009437"/>
    </source>
</evidence>
<evidence type="ECO:0000313" key="9">
    <source>
        <dbReference type="Proteomes" id="UP001531129"/>
    </source>
</evidence>
<dbReference type="EMBL" id="JBAMYC010000006">
    <property type="protein sequence ID" value="MEI1248761.1"/>
    <property type="molecule type" value="Genomic_DNA"/>
</dbReference>
<gene>
    <name evidence="8" type="ORF">V8Q02_12090</name>
</gene>
<evidence type="ECO:0000259" key="7">
    <source>
        <dbReference type="PROSITE" id="PS50931"/>
    </source>
</evidence>
<keyword evidence="2" id="KW-0536">Nodulation</keyword>
<dbReference type="SUPFAM" id="SSF46785">
    <property type="entry name" value="Winged helix' DNA-binding domain"/>
    <property type="match status" value="1"/>
</dbReference>
<dbReference type="InterPro" id="IPR036388">
    <property type="entry name" value="WH-like_DNA-bd_sf"/>
</dbReference>
<keyword evidence="6" id="KW-0804">Transcription</keyword>
<proteinExistence type="inferred from homology"/>